<dbReference type="EMBL" id="LR796692">
    <property type="protein sequence ID" value="CAB4159922.1"/>
    <property type="molecule type" value="Genomic_DNA"/>
</dbReference>
<reference evidence="1" key="1">
    <citation type="submission" date="2020-04" db="EMBL/GenBank/DDBJ databases">
        <authorList>
            <person name="Chiriac C."/>
            <person name="Salcher M."/>
            <person name="Ghai R."/>
            <person name="Kavagutti S V."/>
        </authorList>
    </citation>
    <scope>NUCLEOTIDE SEQUENCE</scope>
</reference>
<protein>
    <submittedName>
        <fullName evidence="1">Uncharacterized protein</fullName>
    </submittedName>
</protein>
<name>A0A6J5NMF8_9CAUD</name>
<sequence length="86" mass="9920">MNPTHSEYCNCECPAGNSYAKLEETLNRVRMLHTKHTRDGVEWCSHCLDPDVFDNFAEWPCDTILALQGDDDWDKISEVVRYLGNV</sequence>
<accession>A0A6J5NMF8</accession>
<gene>
    <name evidence="1" type="ORF">UFOVP722_15</name>
</gene>
<organism evidence="1">
    <name type="scientific">uncultured Caudovirales phage</name>
    <dbReference type="NCBI Taxonomy" id="2100421"/>
    <lineage>
        <taxon>Viruses</taxon>
        <taxon>Duplodnaviria</taxon>
        <taxon>Heunggongvirae</taxon>
        <taxon>Uroviricota</taxon>
        <taxon>Caudoviricetes</taxon>
        <taxon>Peduoviridae</taxon>
        <taxon>Maltschvirus</taxon>
        <taxon>Maltschvirus maltsch</taxon>
    </lineage>
</organism>
<proteinExistence type="predicted"/>
<evidence type="ECO:0000313" key="1">
    <source>
        <dbReference type="EMBL" id="CAB4159922.1"/>
    </source>
</evidence>